<feature type="region of interest" description="Disordered" evidence="1">
    <location>
        <begin position="76"/>
        <end position="130"/>
    </location>
</feature>
<proteinExistence type="predicted"/>
<dbReference type="AlphaFoldDB" id="A0A8H7ARG5"/>
<evidence type="ECO:0000313" key="3">
    <source>
        <dbReference type="Proteomes" id="UP000606974"/>
    </source>
</evidence>
<organism evidence="2 3">
    <name type="scientific">Endocarpon pusillum</name>
    <dbReference type="NCBI Taxonomy" id="364733"/>
    <lineage>
        <taxon>Eukaryota</taxon>
        <taxon>Fungi</taxon>
        <taxon>Dikarya</taxon>
        <taxon>Ascomycota</taxon>
        <taxon>Pezizomycotina</taxon>
        <taxon>Eurotiomycetes</taxon>
        <taxon>Chaetothyriomycetidae</taxon>
        <taxon>Verrucariales</taxon>
        <taxon>Verrucariaceae</taxon>
        <taxon>Endocarpon</taxon>
    </lineage>
</organism>
<protein>
    <submittedName>
        <fullName evidence="2">Uncharacterized protein</fullName>
    </submittedName>
</protein>
<sequence>MLPRVPFEIVAVHDARCRSEAQDEGFDTLQGLVPNKCKTKQAPVKMTQIFETHFLIHRRAFHSAFNCVEVEIGRPQYLPKHPPRSCPDKRSSGSDRPRFASKQDTGGFVKTTDRQNQLLRRNGGTIMEDS</sequence>
<dbReference type="EMBL" id="JAACFV010000003">
    <property type="protein sequence ID" value="KAF7514013.1"/>
    <property type="molecule type" value="Genomic_DNA"/>
</dbReference>
<dbReference type="Proteomes" id="UP000606974">
    <property type="component" value="Unassembled WGS sequence"/>
</dbReference>
<feature type="compositionally biased region" description="Basic and acidic residues" evidence="1">
    <location>
        <begin position="86"/>
        <end position="98"/>
    </location>
</feature>
<evidence type="ECO:0000313" key="2">
    <source>
        <dbReference type="EMBL" id="KAF7514013.1"/>
    </source>
</evidence>
<gene>
    <name evidence="2" type="ORF">GJ744_006627</name>
</gene>
<comment type="caution">
    <text evidence="2">The sequence shown here is derived from an EMBL/GenBank/DDBJ whole genome shotgun (WGS) entry which is preliminary data.</text>
</comment>
<name>A0A8H7ARG5_9EURO</name>
<keyword evidence="3" id="KW-1185">Reference proteome</keyword>
<accession>A0A8H7ARG5</accession>
<evidence type="ECO:0000256" key="1">
    <source>
        <dbReference type="SAM" id="MobiDB-lite"/>
    </source>
</evidence>
<reference evidence="2" key="1">
    <citation type="submission" date="2020-02" db="EMBL/GenBank/DDBJ databases">
        <authorList>
            <person name="Palmer J.M."/>
        </authorList>
    </citation>
    <scope>NUCLEOTIDE SEQUENCE</scope>
    <source>
        <strain evidence="2">EPUS1.4</strain>
        <tissue evidence="2">Thallus</tissue>
    </source>
</reference>